<comment type="caution">
    <text evidence="1">The sequence shown here is derived from an EMBL/GenBank/DDBJ whole genome shotgun (WGS) entry which is preliminary data.</text>
</comment>
<keyword evidence="2" id="KW-1185">Reference proteome</keyword>
<protein>
    <submittedName>
        <fullName evidence="1">Uncharacterized protein</fullName>
    </submittedName>
</protein>
<proteinExistence type="predicted"/>
<dbReference type="Proteomes" id="UP000593560">
    <property type="component" value="Unassembled WGS sequence"/>
</dbReference>
<dbReference type="EMBL" id="JABFAD010000004">
    <property type="protein sequence ID" value="MBA0796458.1"/>
    <property type="molecule type" value="Genomic_DNA"/>
</dbReference>
<dbReference type="OrthoDB" id="192326at2759"/>
<organism evidence="1 2">
    <name type="scientific">Gossypium harknessii</name>
    <dbReference type="NCBI Taxonomy" id="34285"/>
    <lineage>
        <taxon>Eukaryota</taxon>
        <taxon>Viridiplantae</taxon>
        <taxon>Streptophyta</taxon>
        <taxon>Embryophyta</taxon>
        <taxon>Tracheophyta</taxon>
        <taxon>Spermatophyta</taxon>
        <taxon>Magnoliopsida</taxon>
        <taxon>eudicotyledons</taxon>
        <taxon>Gunneridae</taxon>
        <taxon>Pentapetalae</taxon>
        <taxon>rosids</taxon>
        <taxon>malvids</taxon>
        <taxon>Malvales</taxon>
        <taxon>Malvaceae</taxon>
        <taxon>Malvoideae</taxon>
        <taxon>Gossypium</taxon>
    </lineage>
</organism>
<gene>
    <name evidence="1" type="ORF">Gohar_007226</name>
</gene>
<accession>A0A7J9GGH7</accession>
<reference evidence="1 2" key="1">
    <citation type="journal article" date="2019" name="Genome Biol. Evol.">
        <title>Insights into the evolution of the New World diploid cottons (Gossypium, subgenus Houzingenia) based on genome sequencing.</title>
        <authorList>
            <person name="Grover C.E."/>
            <person name="Arick M.A. 2nd"/>
            <person name="Thrash A."/>
            <person name="Conover J.L."/>
            <person name="Sanders W.S."/>
            <person name="Peterson D.G."/>
            <person name="Frelichowski J.E."/>
            <person name="Scheffler J.A."/>
            <person name="Scheffler B.E."/>
            <person name="Wendel J.F."/>
        </authorList>
    </citation>
    <scope>NUCLEOTIDE SEQUENCE [LARGE SCALE GENOMIC DNA]</scope>
    <source>
        <strain evidence="1">0</strain>
        <tissue evidence="1">Leaf</tissue>
    </source>
</reference>
<evidence type="ECO:0000313" key="1">
    <source>
        <dbReference type="EMBL" id="MBA0796458.1"/>
    </source>
</evidence>
<sequence>MAFHLSSSDCHRLLGLLNKLPPVGPFASSKNISNIKLLVAMVRPTAFKCVNTPFRDYWSPLEHNNPILPLKEQQHESHHLGCSYGLGLAKFHGGPKLPLQVSVRALKDEMDGGMSSNFQGRSWNLAWKLMSLLNKD</sequence>
<evidence type="ECO:0000313" key="2">
    <source>
        <dbReference type="Proteomes" id="UP000593560"/>
    </source>
</evidence>
<name>A0A7J9GGH7_9ROSI</name>
<dbReference type="AlphaFoldDB" id="A0A7J9GGH7"/>